<gene>
    <name evidence="1" type="ORF">GCM10007884_35630</name>
</gene>
<dbReference type="Proteomes" id="UP001156881">
    <property type="component" value="Unassembled WGS sequence"/>
</dbReference>
<organism evidence="1 2">
    <name type="scientific">Methylobacterium brachythecii</name>
    <dbReference type="NCBI Taxonomy" id="1176177"/>
    <lineage>
        <taxon>Bacteria</taxon>
        <taxon>Pseudomonadati</taxon>
        <taxon>Pseudomonadota</taxon>
        <taxon>Alphaproteobacteria</taxon>
        <taxon>Hyphomicrobiales</taxon>
        <taxon>Methylobacteriaceae</taxon>
        <taxon>Methylobacterium</taxon>
    </lineage>
</organism>
<keyword evidence="2" id="KW-1185">Reference proteome</keyword>
<name>A0ABQ6DBM4_9HYPH</name>
<comment type="caution">
    <text evidence="1">The sequence shown here is derived from an EMBL/GenBank/DDBJ whole genome shotgun (WGS) entry which is preliminary data.</text>
</comment>
<reference evidence="2" key="1">
    <citation type="journal article" date="2019" name="Int. J. Syst. Evol. Microbiol.">
        <title>The Global Catalogue of Microorganisms (GCM) 10K type strain sequencing project: providing services to taxonomists for standard genome sequencing and annotation.</title>
        <authorList>
            <consortium name="The Broad Institute Genomics Platform"/>
            <consortium name="The Broad Institute Genome Sequencing Center for Infectious Disease"/>
            <person name="Wu L."/>
            <person name="Ma J."/>
        </authorList>
    </citation>
    <scope>NUCLEOTIDE SEQUENCE [LARGE SCALE GENOMIC DNA]</scope>
    <source>
        <strain evidence="2">NBRC 107710</strain>
    </source>
</reference>
<evidence type="ECO:0000313" key="1">
    <source>
        <dbReference type="EMBL" id="GLS45572.1"/>
    </source>
</evidence>
<protein>
    <submittedName>
        <fullName evidence="1">Uncharacterized protein</fullName>
    </submittedName>
</protein>
<dbReference type="EMBL" id="BSPG01000024">
    <property type="protein sequence ID" value="GLS45572.1"/>
    <property type="molecule type" value="Genomic_DNA"/>
</dbReference>
<accession>A0ABQ6DBM4</accession>
<sequence>MMTQPRSASPTRYRLTALTAGGLVLDTIKLNAADDAAALSLARVMAEKHAVELWDGLRFIEHIEPTG</sequence>
<proteinExistence type="predicted"/>
<evidence type="ECO:0000313" key="2">
    <source>
        <dbReference type="Proteomes" id="UP001156881"/>
    </source>
</evidence>